<feature type="domain" description="N-acetyltransferase" evidence="4">
    <location>
        <begin position="4"/>
        <end position="163"/>
    </location>
</feature>
<dbReference type="GO" id="GO:0005737">
    <property type="term" value="C:cytoplasm"/>
    <property type="evidence" value="ECO:0007669"/>
    <property type="project" value="TreeGrafter"/>
</dbReference>
<proteinExistence type="inferred from homology"/>
<dbReference type="KEGG" id="alc:OTEC02_02470"/>
<evidence type="ECO:0000313" key="6">
    <source>
        <dbReference type="Proteomes" id="UP000276905"/>
    </source>
</evidence>
<dbReference type="AlphaFoldDB" id="A0A1V0K7V0"/>
<dbReference type="PROSITE" id="PS51186">
    <property type="entry name" value="GNAT"/>
    <property type="match status" value="1"/>
</dbReference>
<dbReference type="EMBL" id="RFES01000018">
    <property type="protein sequence ID" value="RSO51987.1"/>
    <property type="molecule type" value="Genomic_DNA"/>
</dbReference>
<gene>
    <name evidence="5" type="ORF">EA756_18965</name>
</gene>
<name>A0A1V0K7V0_9GAMM</name>
<keyword evidence="1 5" id="KW-0808">Transferase</keyword>
<accession>A0A1V0K7V0</accession>
<reference evidence="5 6" key="1">
    <citation type="submission" date="2018-10" db="EMBL/GenBank/DDBJ databases">
        <title>GWAS and RNA-Seq identify cryptic mechanisms of antimicrobial resistance in Acinetobacter baumannii.</title>
        <authorList>
            <person name="Sahl J.W."/>
        </authorList>
    </citation>
    <scope>NUCLEOTIDE SEQUENCE [LARGE SCALE GENOMIC DNA]</scope>
    <source>
        <strain evidence="5 6">TG41018</strain>
    </source>
</reference>
<dbReference type="PANTHER" id="PTHR43792:SF8">
    <property type="entry name" value="[RIBOSOMAL PROTEIN US5]-ALANINE N-ACETYLTRANSFERASE"/>
    <property type="match status" value="1"/>
</dbReference>
<dbReference type="InterPro" id="IPR000182">
    <property type="entry name" value="GNAT_dom"/>
</dbReference>
<evidence type="ECO:0000313" key="5">
    <source>
        <dbReference type="EMBL" id="RSO51987.1"/>
    </source>
</evidence>
<dbReference type="InterPro" id="IPR051531">
    <property type="entry name" value="N-acetyltransferase"/>
</dbReference>
<dbReference type="Gene3D" id="3.40.630.30">
    <property type="match status" value="1"/>
</dbReference>
<evidence type="ECO:0000256" key="2">
    <source>
        <dbReference type="ARBA" id="ARBA00023315"/>
    </source>
</evidence>
<dbReference type="PANTHER" id="PTHR43792">
    <property type="entry name" value="GNAT FAMILY, PUTATIVE (AFU_ORTHOLOGUE AFUA_3G00765)-RELATED-RELATED"/>
    <property type="match status" value="1"/>
</dbReference>
<dbReference type="GO" id="GO:0008999">
    <property type="term" value="F:protein-N-terminal-alanine acetyltransferase activity"/>
    <property type="evidence" value="ECO:0007669"/>
    <property type="project" value="TreeGrafter"/>
</dbReference>
<evidence type="ECO:0000259" key="4">
    <source>
        <dbReference type="PROSITE" id="PS51186"/>
    </source>
</evidence>
<dbReference type="Proteomes" id="UP000276905">
    <property type="component" value="Unassembled WGS sequence"/>
</dbReference>
<comment type="similarity">
    <text evidence="3">Belongs to the acetyltransferase family. RimJ subfamily.</text>
</comment>
<comment type="caution">
    <text evidence="5">The sequence shown here is derived from an EMBL/GenBank/DDBJ whole genome shotgun (WGS) entry which is preliminary data.</text>
</comment>
<evidence type="ECO:0000256" key="1">
    <source>
        <dbReference type="ARBA" id="ARBA00022679"/>
    </source>
</evidence>
<dbReference type="Pfam" id="PF13302">
    <property type="entry name" value="Acetyltransf_3"/>
    <property type="match status" value="1"/>
</dbReference>
<dbReference type="SUPFAM" id="SSF55729">
    <property type="entry name" value="Acyl-CoA N-acyltransferases (Nat)"/>
    <property type="match status" value="1"/>
</dbReference>
<sequence>MSSVYLRKPHISDLAEIQEAYKRSVQLHLPWTYPPANFQTYLEQEHRYFVCLIESHSIIGTFNISNIIRGHFQSAYLGYEAFHPYQGHGYMKHGLKLLLKEAFENLNLHRLEANIQPDNIASIQLVAQAGFIKEGFSRQYLRIGGKTWKDHERWAILNEKWIEPSQ</sequence>
<organism evidence="5 6">
    <name type="scientific">Acinetobacter lactucae</name>
    <dbReference type="NCBI Taxonomy" id="1785128"/>
    <lineage>
        <taxon>Bacteria</taxon>
        <taxon>Pseudomonadati</taxon>
        <taxon>Pseudomonadota</taxon>
        <taxon>Gammaproteobacteria</taxon>
        <taxon>Moraxellales</taxon>
        <taxon>Moraxellaceae</taxon>
        <taxon>Acinetobacter</taxon>
        <taxon>Acinetobacter calcoaceticus/baumannii complex</taxon>
    </lineage>
</organism>
<keyword evidence="2" id="KW-0012">Acyltransferase</keyword>
<dbReference type="RefSeq" id="WP_081172721.1">
    <property type="nucleotide sequence ID" value="NZ_CP020015.1"/>
</dbReference>
<evidence type="ECO:0000256" key="3">
    <source>
        <dbReference type="ARBA" id="ARBA00038502"/>
    </source>
</evidence>
<protein>
    <submittedName>
        <fullName evidence="5">N-acetyltransferase</fullName>
    </submittedName>
</protein>
<dbReference type="InterPro" id="IPR016181">
    <property type="entry name" value="Acyl_CoA_acyltransferase"/>
</dbReference>